<evidence type="ECO:0000256" key="1">
    <source>
        <dbReference type="PROSITE-ProRule" id="PRU00023"/>
    </source>
</evidence>
<dbReference type="SMART" id="SM00248">
    <property type="entry name" value="ANK"/>
    <property type="match status" value="4"/>
</dbReference>
<keyword evidence="2" id="KW-1185">Reference proteome</keyword>
<protein>
    <submittedName>
        <fullName evidence="3">Serine/threonine-protein phosphatase 6 regulatory ankyrin repeat subunit A-like</fullName>
    </submittedName>
</protein>
<proteinExistence type="predicted"/>
<dbReference type="InterPro" id="IPR036770">
    <property type="entry name" value="Ankyrin_rpt-contain_sf"/>
</dbReference>
<dbReference type="PROSITE" id="PS50088">
    <property type="entry name" value="ANK_REPEAT"/>
    <property type="match status" value="3"/>
</dbReference>
<dbReference type="PANTHER" id="PTHR24118:SF99">
    <property type="entry name" value="POTE ANKYRIN DOMAIN FAMILY MEMBER 3C-RELATED"/>
    <property type="match status" value="1"/>
</dbReference>
<keyword evidence="1" id="KW-0040">ANK repeat</keyword>
<feature type="repeat" description="ANK" evidence="1">
    <location>
        <begin position="272"/>
        <end position="304"/>
    </location>
</feature>
<dbReference type="PANTHER" id="PTHR24118">
    <property type="entry name" value="POTE ANKYRIN DOMAIN"/>
    <property type="match status" value="1"/>
</dbReference>
<name>A0A8B8DM86_CRAVI</name>
<dbReference type="OrthoDB" id="194358at2759"/>
<evidence type="ECO:0000313" key="2">
    <source>
        <dbReference type="Proteomes" id="UP000694844"/>
    </source>
</evidence>
<organism evidence="2 3">
    <name type="scientific">Crassostrea virginica</name>
    <name type="common">Eastern oyster</name>
    <dbReference type="NCBI Taxonomy" id="6565"/>
    <lineage>
        <taxon>Eukaryota</taxon>
        <taxon>Metazoa</taxon>
        <taxon>Spiralia</taxon>
        <taxon>Lophotrochozoa</taxon>
        <taxon>Mollusca</taxon>
        <taxon>Bivalvia</taxon>
        <taxon>Autobranchia</taxon>
        <taxon>Pteriomorphia</taxon>
        <taxon>Ostreida</taxon>
        <taxon>Ostreoidea</taxon>
        <taxon>Ostreidae</taxon>
        <taxon>Crassostrea</taxon>
    </lineage>
</organism>
<accession>A0A8B8DM86</accession>
<dbReference type="GeneID" id="111128117"/>
<dbReference type="KEGG" id="cvn:111128117"/>
<dbReference type="Gene3D" id="1.25.40.20">
    <property type="entry name" value="Ankyrin repeat-containing domain"/>
    <property type="match status" value="3"/>
</dbReference>
<dbReference type="InterPro" id="IPR002110">
    <property type="entry name" value="Ankyrin_rpt"/>
</dbReference>
<feature type="repeat" description="ANK" evidence="1">
    <location>
        <begin position="70"/>
        <end position="97"/>
    </location>
</feature>
<feature type="repeat" description="ANK" evidence="1">
    <location>
        <begin position="200"/>
        <end position="232"/>
    </location>
</feature>
<dbReference type="RefSeq" id="XP_022329282.1">
    <property type="nucleotide sequence ID" value="XM_022473574.1"/>
</dbReference>
<dbReference type="Pfam" id="PF00023">
    <property type="entry name" value="Ank"/>
    <property type="match status" value="2"/>
</dbReference>
<dbReference type="PROSITE" id="PS50297">
    <property type="entry name" value="ANK_REP_REGION"/>
    <property type="match status" value="3"/>
</dbReference>
<dbReference type="Pfam" id="PF12796">
    <property type="entry name" value="Ank_2"/>
    <property type="match status" value="1"/>
</dbReference>
<sequence length="439" mass="50395">MDKSTKEDENFAEATRVTYDDLYRLVLNDDVVDMERILSSGENIDLNTIHTENLPLEQNAQSPSLRMPVLHMACMYKRLDMVSLLLERGADPLYRDPRDHRTAAWVLLMYWMVPDLLVNRVSSDDEEVDEIRRTFIRNRRRHLSNISRLLDMLLKHSNDPQQASAIKSRTLLHLCAMRNLVNPITNLLKFGAIIDQRDQDGHTPAMSAAFHGNLECLLELLRLGASTQERDNAGRTIMHIVAGSERIAASQMAILLKQFPCLIKILNDQTYSGETPLHHCAVRGNGEKIHLLLSKGANCSIKDNFGQTSMYLLLKLHNIACVYLGFISLLNETPQLSLKDNEGNYPIKLMEECPRHVRRKLLKISCNPPRLYHLCLQRIYHLLARPHDVPTPNNTYRDSKIVSVANALKLDCPREIIMDILTYKHTLRNKWSHFIFGHI</sequence>
<evidence type="ECO:0000313" key="3">
    <source>
        <dbReference type="RefSeq" id="XP_022329282.1"/>
    </source>
</evidence>
<reference evidence="3" key="1">
    <citation type="submission" date="2025-08" db="UniProtKB">
        <authorList>
            <consortium name="RefSeq"/>
        </authorList>
    </citation>
    <scope>IDENTIFICATION</scope>
    <source>
        <tissue evidence="3">Whole sample</tissue>
    </source>
</reference>
<dbReference type="AlphaFoldDB" id="A0A8B8DM86"/>
<dbReference type="SUPFAM" id="SSF48403">
    <property type="entry name" value="Ankyrin repeat"/>
    <property type="match status" value="1"/>
</dbReference>
<dbReference type="Proteomes" id="UP000694844">
    <property type="component" value="Chromosome 4"/>
</dbReference>
<gene>
    <name evidence="3" type="primary">LOC111128117</name>
</gene>